<evidence type="ECO:0008006" key="3">
    <source>
        <dbReference type="Google" id="ProtNLM"/>
    </source>
</evidence>
<sequence length="143" mass="16565">MATETEFATHEWWESYKETVNSDPEMQVRGHDKFSENFYVEIGDERVLLEMDGGRIANLVPNPTLNHQWSFGVEGDREAWEEFVQETPPAFNHEIIASHYRSAVRNEDGHLMLTGNNKKIFQNLRAFQRTLDLMRVAHNNGGS</sequence>
<evidence type="ECO:0000313" key="1">
    <source>
        <dbReference type="EMBL" id="MFC4248789.1"/>
    </source>
</evidence>
<protein>
    <recommendedName>
        <fullName evidence="3">Sterol carrier protein</fullName>
    </recommendedName>
</protein>
<gene>
    <name evidence="1" type="ORF">ACFOZ7_17975</name>
</gene>
<dbReference type="GeneID" id="71854471"/>
<proteinExistence type="predicted"/>
<dbReference type="EMBL" id="JBHSDJ010000128">
    <property type="protein sequence ID" value="MFC4248789.1"/>
    <property type="molecule type" value="Genomic_DNA"/>
</dbReference>
<accession>A0ABD5P3E4</accession>
<evidence type="ECO:0000313" key="2">
    <source>
        <dbReference type="Proteomes" id="UP001595821"/>
    </source>
</evidence>
<name>A0ABD5P3E4_9EURY</name>
<reference evidence="1 2" key="1">
    <citation type="journal article" date="2014" name="Int. J. Syst. Evol. Microbiol.">
        <title>Complete genome sequence of Corynebacterium casei LMG S-19264T (=DSM 44701T), isolated from a smear-ripened cheese.</title>
        <authorList>
            <consortium name="US DOE Joint Genome Institute (JGI-PGF)"/>
            <person name="Walter F."/>
            <person name="Albersmeier A."/>
            <person name="Kalinowski J."/>
            <person name="Ruckert C."/>
        </authorList>
    </citation>
    <scope>NUCLEOTIDE SEQUENCE [LARGE SCALE GENOMIC DNA]</scope>
    <source>
        <strain evidence="1 2">IBRC-M 10912</strain>
    </source>
</reference>
<comment type="caution">
    <text evidence="1">The sequence shown here is derived from an EMBL/GenBank/DDBJ whole genome shotgun (WGS) entry which is preliminary data.</text>
</comment>
<dbReference type="RefSeq" id="WP_246966547.1">
    <property type="nucleotide sequence ID" value="NZ_CP095397.1"/>
</dbReference>
<organism evidence="1 2">
    <name type="scientific">Natribaculum luteum</name>
    <dbReference type="NCBI Taxonomy" id="1586232"/>
    <lineage>
        <taxon>Archaea</taxon>
        <taxon>Methanobacteriati</taxon>
        <taxon>Methanobacteriota</taxon>
        <taxon>Stenosarchaea group</taxon>
        <taxon>Halobacteria</taxon>
        <taxon>Halobacteriales</taxon>
        <taxon>Natrialbaceae</taxon>
        <taxon>Natribaculum</taxon>
    </lineage>
</organism>
<dbReference type="AlphaFoldDB" id="A0ABD5P3E4"/>
<dbReference type="Proteomes" id="UP001595821">
    <property type="component" value="Unassembled WGS sequence"/>
</dbReference>